<gene>
    <name evidence="3" type="ORF">RM445_29865</name>
</gene>
<sequence length="168" mass="17533">MRSVARTLILIASTLLAVVLLAAPASAAVCSTPFGSLPKDPAMGTGEVDSLRAGRHDCFDRLVVDIDGPPAGYNVRYVDQVIADGSGAVVPTPGGARLQVIVRHPSFSPVPLPNVAGYSTFRSVTNAGSFEGQTTYGLGVRARLPFRVFTIAGGHGRIVVDVAHHWTA</sequence>
<protein>
    <recommendedName>
        <fullName evidence="2">AMIN-like domain-containing protein</fullName>
    </recommendedName>
</protein>
<evidence type="ECO:0000313" key="3">
    <source>
        <dbReference type="EMBL" id="MDT0353705.1"/>
    </source>
</evidence>
<dbReference type="EMBL" id="JAVREJ010000041">
    <property type="protein sequence ID" value="MDT0353705.1"/>
    <property type="molecule type" value="Genomic_DNA"/>
</dbReference>
<reference evidence="4" key="1">
    <citation type="submission" date="2023-07" db="EMBL/GenBank/DDBJ databases">
        <title>30 novel species of actinomycetes from the DSMZ collection.</title>
        <authorList>
            <person name="Nouioui I."/>
        </authorList>
    </citation>
    <scope>NUCLEOTIDE SEQUENCE [LARGE SCALE GENOMIC DNA]</scope>
    <source>
        <strain evidence="4">DSM 45834</strain>
    </source>
</reference>
<evidence type="ECO:0000313" key="4">
    <source>
        <dbReference type="Proteomes" id="UP001183202"/>
    </source>
</evidence>
<evidence type="ECO:0000259" key="2">
    <source>
        <dbReference type="Pfam" id="PF24837"/>
    </source>
</evidence>
<keyword evidence="4" id="KW-1185">Reference proteome</keyword>
<keyword evidence="1" id="KW-0732">Signal</keyword>
<dbReference type="Pfam" id="PF24837">
    <property type="entry name" value="AMIN-like"/>
    <property type="match status" value="1"/>
</dbReference>
<feature type="signal peptide" evidence="1">
    <location>
        <begin position="1"/>
        <end position="27"/>
    </location>
</feature>
<comment type="caution">
    <text evidence="3">The sequence shown here is derived from an EMBL/GenBank/DDBJ whole genome shotgun (WGS) entry which is preliminary data.</text>
</comment>
<accession>A0ABU2NIB2</accession>
<dbReference type="RefSeq" id="WP_311560215.1">
    <property type="nucleotide sequence ID" value="NZ_JAVREJ010000041.1"/>
</dbReference>
<feature type="chain" id="PRO_5045056476" description="AMIN-like domain-containing protein" evidence="1">
    <location>
        <begin position="28"/>
        <end position="168"/>
    </location>
</feature>
<dbReference type="Proteomes" id="UP001183202">
    <property type="component" value="Unassembled WGS sequence"/>
</dbReference>
<organism evidence="3 4">
    <name type="scientific">Pseudonocardia charpentierae</name>
    <dbReference type="NCBI Taxonomy" id="3075545"/>
    <lineage>
        <taxon>Bacteria</taxon>
        <taxon>Bacillati</taxon>
        <taxon>Actinomycetota</taxon>
        <taxon>Actinomycetes</taxon>
        <taxon>Pseudonocardiales</taxon>
        <taxon>Pseudonocardiaceae</taxon>
        <taxon>Pseudonocardia</taxon>
    </lineage>
</organism>
<proteinExistence type="predicted"/>
<dbReference type="InterPro" id="IPR056303">
    <property type="entry name" value="AMIN-like"/>
</dbReference>
<evidence type="ECO:0000256" key="1">
    <source>
        <dbReference type="SAM" id="SignalP"/>
    </source>
</evidence>
<feature type="domain" description="AMIN-like" evidence="2">
    <location>
        <begin position="48"/>
        <end position="164"/>
    </location>
</feature>
<name>A0ABU2NIB2_9PSEU</name>